<comment type="similarity">
    <text evidence="3">Belongs to the EBP2 family.</text>
</comment>
<gene>
    <name evidence="8" type="primary">ORF50404</name>
</gene>
<reference evidence="8" key="1">
    <citation type="submission" date="2014-12" db="EMBL/GenBank/DDBJ databases">
        <title>Insight into the proteome of Arion vulgaris.</title>
        <authorList>
            <person name="Aradska J."/>
            <person name="Bulat T."/>
            <person name="Smidak R."/>
            <person name="Sarate P."/>
            <person name="Gangsoo J."/>
            <person name="Sialana F."/>
            <person name="Bilban M."/>
            <person name="Lubec G."/>
        </authorList>
    </citation>
    <scope>NUCLEOTIDE SEQUENCE</scope>
    <source>
        <tissue evidence="8">Skin</tissue>
    </source>
</reference>
<evidence type="ECO:0000313" key="8">
    <source>
        <dbReference type="EMBL" id="CEK64020.1"/>
    </source>
</evidence>
<evidence type="ECO:0000256" key="5">
    <source>
        <dbReference type="ARBA" id="ARBA00023054"/>
    </source>
</evidence>
<evidence type="ECO:0000256" key="2">
    <source>
        <dbReference type="ARBA" id="ARBA00004604"/>
    </source>
</evidence>
<keyword evidence="4" id="KW-0690">Ribosome biogenesis</keyword>
<evidence type="ECO:0000256" key="3">
    <source>
        <dbReference type="ARBA" id="ARBA00007336"/>
    </source>
</evidence>
<sequence>KSKQQQDKKFTPNKRREYKNKKFGFGGQKKRSKYNTSESAADVSSFNPRRAHGKGGATNFKKSQRQGKSKRKAHKNKSRK</sequence>
<evidence type="ECO:0000256" key="6">
    <source>
        <dbReference type="ARBA" id="ARBA00023242"/>
    </source>
</evidence>
<accession>A0A0B6Z8K6</accession>
<feature type="compositionally biased region" description="Basic residues" evidence="7">
    <location>
        <begin position="62"/>
        <end position="80"/>
    </location>
</feature>
<dbReference type="EMBL" id="HACG01017155">
    <property type="protein sequence ID" value="CEK64020.1"/>
    <property type="molecule type" value="Transcribed_RNA"/>
</dbReference>
<feature type="compositionally biased region" description="Basic residues" evidence="7">
    <location>
        <begin position="11"/>
        <end position="33"/>
    </location>
</feature>
<dbReference type="PANTHER" id="PTHR13028">
    <property type="entry name" value="RRNA PROCESSING PROTEIN EBNA1-BINDING PROTEIN-RELATED"/>
    <property type="match status" value="1"/>
</dbReference>
<evidence type="ECO:0000256" key="4">
    <source>
        <dbReference type="ARBA" id="ARBA00022517"/>
    </source>
</evidence>
<comment type="function">
    <text evidence="1">Required for the processing of the 27S pre-rRNA.</text>
</comment>
<keyword evidence="6" id="KW-0539">Nucleus</keyword>
<dbReference type="PANTHER" id="PTHR13028:SF0">
    <property type="entry name" value="RRNA-PROCESSING PROTEIN EBP2-RELATED"/>
    <property type="match status" value="1"/>
</dbReference>
<organism evidence="8">
    <name type="scientific">Arion vulgaris</name>
    <dbReference type="NCBI Taxonomy" id="1028688"/>
    <lineage>
        <taxon>Eukaryota</taxon>
        <taxon>Metazoa</taxon>
        <taxon>Spiralia</taxon>
        <taxon>Lophotrochozoa</taxon>
        <taxon>Mollusca</taxon>
        <taxon>Gastropoda</taxon>
        <taxon>Heterobranchia</taxon>
        <taxon>Euthyneura</taxon>
        <taxon>Panpulmonata</taxon>
        <taxon>Eupulmonata</taxon>
        <taxon>Stylommatophora</taxon>
        <taxon>Helicina</taxon>
        <taxon>Arionoidea</taxon>
        <taxon>Arionidae</taxon>
        <taxon>Arion</taxon>
    </lineage>
</organism>
<dbReference type="GO" id="GO:0042273">
    <property type="term" value="P:ribosomal large subunit biogenesis"/>
    <property type="evidence" value="ECO:0007669"/>
    <property type="project" value="TreeGrafter"/>
</dbReference>
<dbReference type="GO" id="GO:0005730">
    <property type="term" value="C:nucleolus"/>
    <property type="evidence" value="ECO:0007669"/>
    <property type="project" value="UniProtKB-SubCell"/>
</dbReference>
<dbReference type="AlphaFoldDB" id="A0A0B6Z8K6"/>
<dbReference type="GO" id="GO:0034399">
    <property type="term" value="C:nuclear periphery"/>
    <property type="evidence" value="ECO:0007669"/>
    <property type="project" value="TreeGrafter"/>
</dbReference>
<dbReference type="Pfam" id="PF05890">
    <property type="entry name" value="Ebp2"/>
    <property type="match status" value="1"/>
</dbReference>
<feature type="region of interest" description="Disordered" evidence="7">
    <location>
        <begin position="1"/>
        <end position="80"/>
    </location>
</feature>
<name>A0A0B6Z8K6_9EUPU</name>
<evidence type="ECO:0000256" key="1">
    <source>
        <dbReference type="ARBA" id="ARBA00003387"/>
    </source>
</evidence>
<feature type="non-terminal residue" evidence="8">
    <location>
        <position position="1"/>
    </location>
</feature>
<dbReference type="GO" id="GO:0006364">
    <property type="term" value="P:rRNA processing"/>
    <property type="evidence" value="ECO:0007669"/>
    <property type="project" value="TreeGrafter"/>
</dbReference>
<evidence type="ECO:0000256" key="7">
    <source>
        <dbReference type="SAM" id="MobiDB-lite"/>
    </source>
</evidence>
<protein>
    <submittedName>
        <fullName evidence="8">Uncharacterized protein</fullName>
    </submittedName>
</protein>
<proteinExistence type="inferred from homology"/>
<keyword evidence="5" id="KW-0175">Coiled coil</keyword>
<comment type="subcellular location">
    <subcellularLocation>
        <location evidence="2">Nucleus</location>
        <location evidence="2">Nucleolus</location>
    </subcellularLocation>
</comment>
<feature type="compositionally biased region" description="Polar residues" evidence="7">
    <location>
        <begin position="34"/>
        <end position="47"/>
    </location>
</feature>
<feature type="compositionally biased region" description="Basic and acidic residues" evidence="7">
    <location>
        <begin position="1"/>
        <end position="10"/>
    </location>
</feature>
<dbReference type="GO" id="GO:0030687">
    <property type="term" value="C:preribosome, large subunit precursor"/>
    <property type="evidence" value="ECO:0007669"/>
    <property type="project" value="TreeGrafter"/>
</dbReference>
<dbReference type="InterPro" id="IPR008610">
    <property type="entry name" value="Ebp2"/>
</dbReference>